<protein>
    <submittedName>
        <fullName evidence="1">Uncharacterized protein</fullName>
    </submittedName>
</protein>
<organism evidence="1 2">
    <name type="scientific">Camellia lanceoleosa</name>
    <dbReference type="NCBI Taxonomy" id="1840588"/>
    <lineage>
        <taxon>Eukaryota</taxon>
        <taxon>Viridiplantae</taxon>
        <taxon>Streptophyta</taxon>
        <taxon>Embryophyta</taxon>
        <taxon>Tracheophyta</taxon>
        <taxon>Spermatophyta</taxon>
        <taxon>Magnoliopsida</taxon>
        <taxon>eudicotyledons</taxon>
        <taxon>Gunneridae</taxon>
        <taxon>Pentapetalae</taxon>
        <taxon>asterids</taxon>
        <taxon>Ericales</taxon>
        <taxon>Theaceae</taxon>
        <taxon>Camellia</taxon>
    </lineage>
</organism>
<comment type="caution">
    <text evidence="1">The sequence shown here is derived from an EMBL/GenBank/DDBJ whole genome shotgun (WGS) entry which is preliminary data.</text>
</comment>
<dbReference type="Proteomes" id="UP001060215">
    <property type="component" value="Chromosome 5"/>
</dbReference>
<name>A0ACC0HDR7_9ERIC</name>
<evidence type="ECO:0000313" key="2">
    <source>
        <dbReference type="Proteomes" id="UP001060215"/>
    </source>
</evidence>
<keyword evidence="2" id="KW-1185">Reference proteome</keyword>
<dbReference type="EMBL" id="CM045762">
    <property type="protein sequence ID" value="KAI8011017.1"/>
    <property type="molecule type" value="Genomic_DNA"/>
</dbReference>
<accession>A0ACC0HDR7</accession>
<gene>
    <name evidence="1" type="ORF">LOK49_LG06G00233</name>
</gene>
<evidence type="ECO:0000313" key="1">
    <source>
        <dbReference type="EMBL" id="KAI8011017.1"/>
    </source>
</evidence>
<proteinExistence type="predicted"/>
<sequence>MGRRRGCCGEGGTGRLLGRLPWMETRRWLELELKLVADVGIIGAPNAGKSTLVHVVDGSSQQPEYEFDAVSLELELINPELAEKPYLVAYNKMELLEASESKLEPCGWFGAEGVDCPINEFEISHESSTIVACSWIWDRTFCSNDKLACIAHDTECIFHVPHTECIAHVVSDLDMHNPALNKNILPETGSLDHVGLFILIE</sequence>
<reference evidence="1 2" key="1">
    <citation type="journal article" date="2022" name="Plant J.">
        <title>Chromosome-level genome of Camellia lanceoleosa provides a valuable resource for understanding genome evolution and self-incompatibility.</title>
        <authorList>
            <person name="Gong W."/>
            <person name="Xiao S."/>
            <person name="Wang L."/>
            <person name="Liao Z."/>
            <person name="Chang Y."/>
            <person name="Mo W."/>
            <person name="Hu G."/>
            <person name="Li W."/>
            <person name="Zhao G."/>
            <person name="Zhu H."/>
            <person name="Hu X."/>
            <person name="Ji K."/>
            <person name="Xiang X."/>
            <person name="Song Q."/>
            <person name="Yuan D."/>
            <person name="Jin S."/>
            <person name="Zhang L."/>
        </authorList>
    </citation>
    <scope>NUCLEOTIDE SEQUENCE [LARGE SCALE GENOMIC DNA]</scope>
    <source>
        <strain evidence="1">SQ_2022a</strain>
    </source>
</reference>